<evidence type="ECO:0000313" key="3">
    <source>
        <dbReference type="EMBL" id="MCI2285637.1"/>
    </source>
</evidence>
<accession>A0ABS9X5X9</accession>
<feature type="domain" description="Mandelate racemase/muconate lactonizing enzyme C-terminal" evidence="2">
    <location>
        <begin position="129"/>
        <end position="238"/>
    </location>
</feature>
<evidence type="ECO:0000259" key="2">
    <source>
        <dbReference type="SMART" id="SM00922"/>
    </source>
</evidence>
<dbReference type="Gene3D" id="3.30.390.10">
    <property type="entry name" value="Enolase-like, N-terminal domain"/>
    <property type="match status" value="1"/>
</dbReference>
<dbReference type="SMART" id="SM00922">
    <property type="entry name" value="MR_MLE"/>
    <property type="match status" value="1"/>
</dbReference>
<dbReference type="InterPro" id="IPR029017">
    <property type="entry name" value="Enolase-like_N"/>
</dbReference>
<evidence type="ECO:0000313" key="4">
    <source>
        <dbReference type="Proteomes" id="UP001139646"/>
    </source>
</evidence>
<dbReference type="Gene3D" id="3.20.20.120">
    <property type="entry name" value="Enolase-like C-terminal domain"/>
    <property type="match status" value="1"/>
</dbReference>
<sequence length="384" mass="43063">MRITNIKAYGFWAGFRNVCLVKVETDEGFYGWGESGLSGREKAVMGAVEHFREFLIGKNPTNINALWQEIYRSQYFEGGRVLAAAIAAVDIALHDLVAKSLNIPVYQLLGGKQRDRIPLFATTVAPMGPELVDDVLRLKNEGWQVIRTTTGQLGDAEKPELFDPRKSINQAATWLTKARAALGPEITLGIDYHHRLSVPETVSFIQRMPVGTIDFIEEPIRNESPTAYQALRKMCDIPLAIGEELTDKWDFAPYTETGLTNFGRVDICNAGGFTESMKIAALCELHYIDMMPHNPLSPICAAASIHYCAAIPNMAWLELPPYDGDLTDYDRYFVNRPEVINNAFNVSNLPGLGIDVNEDEIKDLTFKYWEAPRLFKSDGSYTNW</sequence>
<dbReference type="RefSeq" id="WP_242288508.1">
    <property type="nucleotide sequence ID" value="NZ_JAKKSL010000005.1"/>
</dbReference>
<keyword evidence="1" id="KW-0456">Lyase</keyword>
<proteinExistence type="predicted"/>
<dbReference type="InterPro" id="IPR018110">
    <property type="entry name" value="Mandel_Rmase/mucon_lact_enz_CS"/>
</dbReference>
<dbReference type="PANTHER" id="PTHR48080">
    <property type="entry name" value="D-GALACTONATE DEHYDRATASE-RELATED"/>
    <property type="match status" value="1"/>
</dbReference>
<dbReference type="SFLD" id="SFLDS00001">
    <property type="entry name" value="Enolase"/>
    <property type="match status" value="1"/>
</dbReference>
<dbReference type="Pfam" id="PF13378">
    <property type="entry name" value="MR_MLE_C"/>
    <property type="match status" value="1"/>
</dbReference>
<dbReference type="PROSITE" id="PS00908">
    <property type="entry name" value="MR_MLE_1"/>
    <property type="match status" value="1"/>
</dbReference>
<gene>
    <name evidence="3" type="ORF">L3081_22450</name>
</gene>
<comment type="caution">
    <text evidence="3">The sequence shown here is derived from an EMBL/GenBank/DDBJ whole genome shotgun (WGS) entry which is preliminary data.</text>
</comment>
<name>A0ABS9X5X9_9GAMM</name>
<dbReference type="Proteomes" id="UP001139646">
    <property type="component" value="Unassembled WGS sequence"/>
</dbReference>
<dbReference type="SUPFAM" id="SSF54826">
    <property type="entry name" value="Enolase N-terminal domain-like"/>
    <property type="match status" value="1"/>
</dbReference>
<dbReference type="InterPro" id="IPR034593">
    <property type="entry name" value="DgoD-like"/>
</dbReference>
<dbReference type="SUPFAM" id="SSF51604">
    <property type="entry name" value="Enolase C-terminal domain-like"/>
    <property type="match status" value="1"/>
</dbReference>
<dbReference type="InterPro" id="IPR029065">
    <property type="entry name" value="Enolase_C-like"/>
</dbReference>
<reference evidence="3" key="1">
    <citation type="submission" date="2022-01" db="EMBL/GenBank/DDBJ databases">
        <title>Colwellia maritima, isolated from seawater.</title>
        <authorList>
            <person name="Kristyanto S."/>
            <person name="Jung J."/>
            <person name="Jeon C.O."/>
        </authorList>
    </citation>
    <scope>NUCLEOTIDE SEQUENCE</scope>
    <source>
        <strain evidence="3">MSW7</strain>
    </source>
</reference>
<evidence type="ECO:0000256" key="1">
    <source>
        <dbReference type="ARBA" id="ARBA00023239"/>
    </source>
</evidence>
<protein>
    <submittedName>
        <fullName evidence="3">Mandelate racemase/muconate lactonizing enzyme family protein</fullName>
    </submittedName>
</protein>
<keyword evidence="4" id="KW-1185">Reference proteome</keyword>
<organism evidence="3 4">
    <name type="scientific">Colwellia maritima</name>
    <dbReference type="NCBI Taxonomy" id="2912588"/>
    <lineage>
        <taxon>Bacteria</taxon>
        <taxon>Pseudomonadati</taxon>
        <taxon>Pseudomonadota</taxon>
        <taxon>Gammaproteobacteria</taxon>
        <taxon>Alteromonadales</taxon>
        <taxon>Colwelliaceae</taxon>
        <taxon>Colwellia</taxon>
    </lineage>
</organism>
<dbReference type="Pfam" id="PF02746">
    <property type="entry name" value="MR_MLE_N"/>
    <property type="match status" value="1"/>
</dbReference>
<dbReference type="InterPro" id="IPR013342">
    <property type="entry name" value="Mandelate_racemase_C"/>
</dbReference>
<dbReference type="SFLD" id="SFLDG00179">
    <property type="entry name" value="mandelate_racemase"/>
    <property type="match status" value="1"/>
</dbReference>
<dbReference type="PANTHER" id="PTHR48080:SF2">
    <property type="entry name" value="D-GALACTONATE DEHYDRATASE"/>
    <property type="match status" value="1"/>
</dbReference>
<dbReference type="EMBL" id="JAKKSL010000005">
    <property type="protein sequence ID" value="MCI2285637.1"/>
    <property type="molecule type" value="Genomic_DNA"/>
</dbReference>
<dbReference type="InterPro" id="IPR036849">
    <property type="entry name" value="Enolase-like_C_sf"/>
</dbReference>
<dbReference type="CDD" id="cd03316">
    <property type="entry name" value="MR_like"/>
    <property type="match status" value="1"/>
</dbReference>
<dbReference type="InterPro" id="IPR013341">
    <property type="entry name" value="Mandelate_racemase_N_dom"/>
</dbReference>